<dbReference type="EMBL" id="BARU01037185">
    <property type="protein sequence ID" value="GAH85408.1"/>
    <property type="molecule type" value="Genomic_DNA"/>
</dbReference>
<name>X1KTS6_9ZZZZ</name>
<feature type="non-terminal residue" evidence="1">
    <location>
        <position position="1"/>
    </location>
</feature>
<dbReference type="AlphaFoldDB" id="X1KTS6"/>
<protein>
    <submittedName>
        <fullName evidence="1">Uncharacterized protein</fullName>
    </submittedName>
</protein>
<proteinExistence type="predicted"/>
<comment type="caution">
    <text evidence="1">The sequence shown here is derived from an EMBL/GenBank/DDBJ whole genome shotgun (WGS) entry which is preliminary data.</text>
</comment>
<sequence>TESMNHVLKVLSERKARYRFGAPLDVRWMVRGWSSHFQFSYNRLRIRTDFFTHPPRISTSRLNDLWKEQEGHDLPFMGVKDLAELKKTNREKDYVVIGELASAYDEYTRSISLFTKCR</sequence>
<accession>X1KTS6</accession>
<gene>
    <name evidence="1" type="ORF">S03H2_57974</name>
</gene>
<evidence type="ECO:0000313" key="1">
    <source>
        <dbReference type="EMBL" id="GAH85408.1"/>
    </source>
</evidence>
<reference evidence="1" key="1">
    <citation type="journal article" date="2014" name="Front. Microbiol.">
        <title>High frequency of phylogenetically diverse reductive dehalogenase-homologous genes in deep subseafloor sedimentary metagenomes.</title>
        <authorList>
            <person name="Kawai M."/>
            <person name="Futagami T."/>
            <person name="Toyoda A."/>
            <person name="Takaki Y."/>
            <person name="Nishi S."/>
            <person name="Hori S."/>
            <person name="Arai W."/>
            <person name="Tsubouchi T."/>
            <person name="Morono Y."/>
            <person name="Uchiyama I."/>
            <person name="Ito T."/>
            <person name="Fujiyama A."/>
            <person name="Inagaki F."/>
            <person name="Takami H."/>
        </authorList>
    </citation>
    <scope>NUCLEOTIDE SEQUENCE</scope>
    <source>
        <strain evidence="1">Expedition CK06-06</strain>
    </source>
</reference>
<organism evidence="1">
    <name type="scientific">marine sediment metagenome</name>
    <dbReference type="NCBI Taxonomy" id="412755"/>
    <lineage>
        <taxon>unclassified sequences</taxon>
        <taxon>metagenomes</taxon>
        <taxon>ecological metagenomes</taxon>
    </lineage>
</organism>